<dbReference type="Pfam" id="PF13581">
    <property type="entry name" value="HATPase_c_2"/>
    <property type="match status" value="1"/>
</dbReference>
<evidence type="ECO:0000313" key="4">
    <source>
        <dbReference type="Proteomes" id="UP000515947"/>
    </source>
</evidence>
<gene>
    <name evidence="3" type="ORF">H9L09_12760</name>
</gene>
<dbReference type="InterPro" id="IPR003594">
    <property type="entry name" value="HATPase_dom"/>
</dbReference>
<dbReference type="EMBL" id="CP060713">
    <property type="protein sequence ID" value="QNN55027.1"/>
    <property type="molecule type" value="Genomic_DNA"/>
</dbReference>
<accession>A0A7G9RHF2</accession>
<dbReference type="KEGG" id="nmes:H9L09_12760"/>
<dbReference type="PANTHER" id="PTHR35526">
    <property type="entry name" value="ANTI-SIGMA-F FACTOR RSBW-RELATED"/>
    <property type="match status" value="1"/>
</dbReference>
<dbReference type="Gene3D" id="3.30.565.10">
    <property type="entry name" value="Histidine kinase-like ATPase, C-terminal domain"/>
    <property type="match status" value="1"/>
</dbReference>
<evidence type="ECO:0000256" key="1">
    <source>
        <dbReference type="ARBA" id="ARBA00022527"/>
    </source>
</evidence>
<feature type="domain" description="Histidine kinase/HSP90-like ATPase" evidence="2">
    <location>
        <begin position="74"/>
        <end position="188"/>
    </location>
</feature>
<keyword evidence="3" id="KW-0547">Nucleotide-binding</keyword>
<keyword evidence="1" id="KW-0723">Serine/threonine-protein kinase</keyword>
<keyword evidence="1" id="KW-0808">Transferase</keyword>
<keyword evidence="1" id="KW-0418">Kinase</keyword>
<dbReference type="Proteomes" id="UP000515947">
    <property type="component" value="Chromosome"/>
</dbReference>
<dbReference type="PANTHER" id="PTHR35526:SF3">
    <property type="entry name" value="ANTI-SIGMA-F FACTOR RSBW"/>
    <property type="match status" value="1"/>
</dbReference>
<dbReference type="InterPro" id="IPR050267">
    <property type="entry name" value="Anti-sigma-factor_SerPK"/>
</dbReference>
<dbReference type="InterPro" id="IPR036890">
    <property type="entry name" value="HATPase_C_sf"/>
</dbReference>
<dbReference type="SUPFAM" id="SSF55874">
    <property type="entry name" value="ATPase domain of HSP90 chaperone/DNA topoisomerase II/histidine kinase"/>
    <property type="match status" value="1"/>
</dbReference>
<keyword evidence="3" id="KW-0067">ATP-binding</keyword>
<name>A0A7G9RHF2_9ACTN</name>
<organism evidence="3 4">
    <name type="scientific">Nocardioides mesophilus</name>
    <dbReference type="NCBI Taxonomy" id="433659"/>
    <lineage>
        <taxon>Bacteria</taxon>
        <taxon>Bacillati</taxon>
        <taxon>Actinomycetota</taxon>
        <taxon>Actinomycetes</taxon>
        <taxon>Propionibacteriales</taxon>
        <taxon>Nocardioidaceae</taxon>
        <taxon>Nocardioides</taxon>
    </lineage>
</organism>
<dbReference type="AlphaFoldDB" id="A0A7G9RHF2"/>
<sequence>MAGQLAARVRGESLVVLDESVAHGDPECHLQILLGESLGGDVDGQTYFWPPRATSPVAPAPHLDLSVSLPRESVSVPVVRRLAAQALRAFGVDEENVDDVQLAITEACGNVIDHAGETDTYEVKIELAADRCAITVIDQGAGFDATAVPEQAAVDAEMGRGLTLMRALVDNVAFHNEPQAGAVVHMVKQLTYDSDHPLHR</sequence>
<keyword evidence="4" id="KW-1185">Reference proteome</keyword>
<evidence type="ECO:0000259" key="2">
    <source>
        <dbReference type="Pfam" id="PF13581"/>
    </source>
</evidence>
<dbReference type="CDD" id="cd16936">
    <property type="entry name" value="HATPase_RsbW-like"/>
    <property type="match status" value="1"/>
</dbReference>
<dbReference type="GO" id="GO:0004674">
    <property type="term" value="F:protein serine/threonine kinase activity"/>
    <property type="evidence" value="ECO:0007669"/>
    <property type="project" value="UniProtKB-KW"/>
</dbReference>
<evidence type="ECO:0000313" key="3">
    <source>
        <dbReference type="EMBL" id="QNN55027.1"/>
    </source>
</evidence>
<proteinExistence type="predicted"/>
<dbReference type="GO" id="GO:0005524">
    <property type="term" value="F:ATP binding"/>
    <property type="evidence" value="ECO:0007669"/>
    <property type="project" value="UniProtKB-KW"/>
</dbReference>
<reference evidence="3 4" key="1">
    <citation type="submission" date="2020-08" db="EMBL/GenBank/DDBJ databases">
        <title>Genome sequence of Nocardioides mesophilus KACC 16243T.</title>
        <authorList>
            <person name="Hyun D.-W."/>
            <person name="Bae J.-W."/>
        </authorList>
    </citation>
    <scope>NUCLEOTIDE SEQUENCE [LARGE SCALE GENOMIC DNA]</scope>
    <source>
        <strain evidence="3 4">KACC 16243</strain>
    </source>
</reference>
<protein>
    <submittedName>
        <fullName evidence="3">ATP-binding protein</fullName>
    </submittedName>
</protein>